<sequence length="443" mass="49888">MDFGFRCPVILCLTLAVLASVLADLDDTLMGAPGSSVRLSENDPGLKKALKFAEDRYNMGSNTMHVRRVSKILSASKQVDYTIMNTETEVCVFEVWDIPWERKSTLLKQKCQPAVDPKPVETNKVEFLSLSSSKPVEETEYLVELLGQFKEFMVRYNRTYSSKKDTERRLRIFHENLKTAEKLQSLDLGTAEYGVTKFSDLTEEEFRTLYLNPLLSQQTFQRSMKPAAMTHGPAPPSWDWREHGAVSPVKNQGMCGSCWAFSVTGNIEGQWFVKTGKLLSLSEQELVDCDTVDQACGGGLPSNAYEAIEKLGGLETETDYSYTGKKQSCDFTTDKVTAYINSSVELSKDENGDIYLSNPTCFSLVVCPQFYRKGVSHPLKIFCNPWMIDHAVLLVGYGERQGKPFWAIKNSWGEDYGEQGYYYLYRGSRLCGINKMCSSAIVN</sequence>
<evidence type="ECO:0000256" key="2">
    <source>
        <dbReference type="ARBA" id="ARBA00022670"/>
    </source>
</evidence>
<evidence type="ECO:0000256" key="5">
    <source>
        <dbReference type="ARBA" id="ARBA00023145"/>
    </source>
</evidence>
<dbReference type="Ensembl" id="ENSOTST00005086010.2">
    <property type="protein sequence ID" value="ENSOTSP00005079400.2"/>
    <property type="gene ID" value="ENSOTSG00005037209.2"/>
</dbReference>
<comment type="similarity">
    <text evidence="1">Belongs to the peptidase C1 family.</text>
</comment>
<feature type="domain" description="Peptidase C1A papain C-terminal" evidence="9">
    <location>
        <begin position="234"/>
        <end position="441"/>
    </location>
</feature>
<dbReference type="PROSITE" id="PS00139">
    <property type="entry name" value="THIOL_PROTEASE_CYS"/>
    <property type="match status" value="1"/>
</dbReference>
<dbReference type="PANTHER" id="PTHR12411">
    <property type="entry name" value="CYSTEINE PROTEASE FAMILY C1-RELATED"/>
    <property type="match status" value="1"/>
</dbReference>
<dbReference type="SUPFAM" id="SSF54403">
    <property type="entry name" value="Cystatin/monellin"/>
    <property type="match status" value="1"/>
</dbReference>
<dbReference type="SMART" id="SM00848">
    <property type="entry name" value="Inhibitor_I29"/>
    <property type="match status" value="1"/>
</dbReference>
<dbReference type="Gene3D" id="3.10.450.10">
    <property type="match status" value="1"/>
</dbReference>
<gene>
    <name evidence="11" type="primary">CTSF</name>
</gene>
<keyword evidence="6" id="KW-1015">Disulfide bond</keyword>
<evidence type="ECO:0000256" key="4">
    <source>
        <dbReference type="ARBA" id="ARBA00022807"/>
    </source>
</evidence>
<evidence type="ECO:0000313" key="12">
    <source>
        <dbReference type="Proteomes" id="UP000694402"/>
    </source>
</evidence>
<dbReference type="Pfam" id="PF00112">
    <property type="entry name" value="Peptidase_C1"/>
    <property type="match status" value="1"/>
</dbReference>
<evidence type="ECO:0000256" key="6">
    <source>
        <dbReference type="ARBA" id="ARBA00023157"/>
    </source>
</evidence>
<evidence type="ECO:0000256" key="1">
    <source>
        <dbReference type="ARBA" id="ARBA00008455"/>
    </source>
</evidence>
<feature type="chain" id="PRO_5044348239" description="Cathepsin F" evidence="7">
    <location>
        <begin position="24"/>
        <end position="443"/>
    </location>
</feature>
<dbReference type="SUPFAM" id="SSF54001">
    <property type="entry name" value="Cysteine proteinases"/>
    <property type="match status" value="1"/>
</dbReference>
<reference evidence="11" key="2">
    <citation type="submission" date="2025-09" db="UniProtKB">
        <authorList>
            <consortium name="Ensembl"/>
        </authorList>
    </citation>
    <scope>IDENTIFICATION</scope>
</reference>
<evidence type="ECO:0000259" key="8">
    <source>
        <dbReference type="SMART" id="SM00043"/>
    </source>
</evidence>
<dbReference type="InterPro" id="IPR025660">
    <property type="entry name" value="Pept_his_AS"/>
</dbReference>
<accession>A0A8C8IEU6</accession>
<keyword evidence="7" id="KW-0732">Signal</keyword>
<evidence type="ECO:0000259" key="9">
    <source>
        <dbReference type="SMART" id="SM00645"/>
    </source>
</evidence>
<dbReference type="InterPro" id="IPR000010">
    <property type="entry name" value="Cystatin_dom"/>
</dbReference>
<dbReference type="InterPro" id="IPR000169">
    <property type="entry name" value="Pept_cys_AS"/>
</dbReference>
<evidence type="ECO:0000256" key="3">
    <source>
        <dbReference type="ARBA" id="ARBA00022801"/>
    </source>
</evidence>
<feature type="domain" description="Cathepsin propeptide inhibitor" evidence="10">
    <location>
        <begin position="149"/>
        <end position="206"/>
    </location>
</feature>
<dbReference type="InterPro" id="IPR039417">
    <property type="entry name" value="Peptidase_C1A_papain-like"/>
</dbReference>
<dbReference type="CDD" id="cd02248">
    <property type="entry name" value="Peptidase_C1A"/>
    <property type="match status" value="1"/>
</dbReference>
<dbReference type="InterPro" id="IPR046350">
    <property type="entry name" value="Cystatin_sf"/>
</dbReference>
<keyword evidence="4" id="KW-0788">Thiol protease</keyword>
<evidence type="ECO:0000313" key="11">
    <source>
        <dbReference type="Ensembl" id="ENSOTSP00005079400.2"/>
    </source>
</evidence>
<dbReference type="Pfam" id="PF08246">
    <property type="entry name" value="Inhibitor_I29"/>
    <property type="match status" value="1"/>
</dbReference>
<dbReference type="InterPro" id="IPR013128">
    <property type="entry name" value="Peptidase_C1A"/>
</dbReference>
<dbReference type="InterPro" id="IPR038765">
    <property type="entry name" value="Papain-like_cys_pep_sf"/>
</dbReference>
<dbReference type="PROSITE" id="PS00639">
    <property type="entry name" value="THIOL_PROTEASE_HIS"/>
    <property type="match status" value="1"/>
</dbReference>
<dbReference type="InterPro" id="IPR000668">
    <property type="entry name" value="Peptidase_C1A_C"/>
</dbReference>
<organism evidence="11 12">
    <name type="scientific">Oncorhynchus tshawytscha</name>
    <name type="common">Chinook salmon</name>
    <name type="synonym">Salmo tshawytscha</name>
    <dbReference type="NCBI Taxonomy" id="74940"/>
    <lineage>
        <taxon>Eukaryota</taxon>
        <taxon>Metazoa</taxon>
        <taxon>Chordata</taxon>
        <taxon>Craniata</taxon>
        <taxon>Vertebrata</taxon>
        <taxon>Euteleostomi</taxon>
        <taxon>Actinopterygii</taxon>
        <taxon>Neopterygii</taxon>
        <taxon>Teleostei</taxon>
        <taxon>Protacanthopterygii</taxon>
        <taxon>Salmoniformes</taxon>
        <taxon>Salmonidae</taxon>
        <taxon>Salmoninae</taxon>
        <taxon>Oncorhynchus</taxon>
    </lineage>
</organism>
<protein>
    <recommendedName>
        <fullName evidence="13">Cathepsin F</fullName>
    </recommendedName>
</protein>
<proteinExistence type="inferred from homology"/>
<feature type="domain" description="Cystatin" evidence="8">
    <location>
        <begin position="31"/>
        <end position="112"/>
    </location>
</feature>
<dbReference type="SMART" id="SM00043">
    <property type="entry name" value="CY"/>
    <property type="match status" value="1"/>
</dbReference>
<dbReference type="GO" id="GO:0008234">
    <property type="term" value="F:cysteine-type peptidase activity"/>
    <property type="evidence" value="ECO:0007669"/>
    <property type="project" value="UniProtKB-KW"/>
</dbReference>
<dbReference type="Gene3D" id="3.90.70.10">
    <property type="entry name" value="Cysteine proteinases"/>
    <property type="match status" value="1"/>
</dbReference>
<evidence type="ECO:0000256" key="7">
    <source>
        <dbReference type="SAM" id="SignalP"/>
    </source>
</evidence>
<feature type="signal peptide" evidence="7">
    <location>
        <begin position="1"/>
        <end position="23"/>
    </location>
</feature>
<name>A0A8C8IEU6_ONCTS</name>
<evidence type="ECO:0008006" key="13">
    <source>
        <dbReference type="Google" id="ProtNLM"/>
    </source>
</evidence>
<dbReference type="GO" id="GO:0004869">
    <property type="term" value="F:cysteine-type endopeptidase inhibitor activity"/>
    <property type="evidence" value="ECO:0007669"/>
    <property type="project" value="InterPro"/>
</dbReference>
<reference evidence="11" key="1">
    <citation type="submission" date="2025-08" db="UniProtKB">
        <authorList>
            <consortium name="Ensembl"/>
        </authorList>
    </citation>
    <scope>IDENTIFICATION</scope>
</reference>
<keyword evidence="2" id="KW-0645">Protease</keyword>
<dbReference type="GO" id="GO:0006508">
    <property type="term" value="P:proteolysis"/>
    <property type="evidence" value="ECO:0007669"/>
    <property type="project" value="UniProtKB-KW"/>
</dbReference>
<evidence type="ECO:0000259" key="10">
    <source>
        <dbReference type="SMART" id="SM00848"/>
    </source>
</evidence>
<dbReference type="SMART" id="SM00645">
    <property type="entry name" value="Pept_C1"/>
    <property type="match status" value="1"/>
</dbReference>
<dbReference type="Proteomes" id="UP000694402">
    <property type="component" value="Unassembled WGS sequence"/>
</dbReference>
<keyword evidence="12" id="KW-1185">Reference proteome</keyword>
<dbReference type="PRINTS" id="PR00705">
    <property type="entry name" value="PAPAIN"/>
</dbReference>
<dbReference type="GeneTree" id="ENSGT00940000164681"/>
<dbReference type="InterPro" id="IPR013201">
    <property type="entry name" value="Prot_inhib_I29"/>
</dbReference>
<dbReference type="FunFam" id="3.90.70.10:FF:000050">
    <property type="entry name" value="Cathepsin F"/>
    <property type="match status" value="1"/>
</dbReference>
<keyword evidence="3" id="KW-0378">Hydrolase</keyword>
<dbReference type="AlphaFoldDB" id="A0A8C8IEU6"/>
<dbReference type="CDD" id="cd00042">
    <property type="entry name" value="CY"/>
    <property type="match status" value="1"/>
</dbReference>
<keyword evidence="5" id="KW-0865">Zymogen</keyword>